<evidence type="ECO:0000313" key="2">
    <source>
        <dbReference type="EMBL" id="KAG9251601.1"/>
    </source>
</evidence>
<dbReference type="Proteomes" id="UP000887229">
    <property type="component" value="Unassembled WGS sequence"/>
</dbReference>
<evidence type="ECO:0000256" key="1">
    <source>
        <dbReference type="SAM" id="MobiDB-lite"/>
    </source>
</evidence>
<organism evidence="2 3">
    <name type="scientific">Emericellopsis atlantica</name>
    <dbReference type="NCBI Taxonomy" id="2614577"/>
    <lineage>
        <taxon>Eukaryota</taxon>
        <taxon>Fungi</taxon>
        <taxon>Dikarya</taxon>
        <taxon>Ascomycota</taxon>
        <taxon>Pezizomycotina</taxon>
        <taxon>Sordariomycetes</taxon>
        <taxon>Hypocreomycetidae</taxon>
        <taxon>Hypocreales</taxon>
        <taxon>Bionectriaceae</taxon>
        <taxon>Emericellopsis</taxon>
    </lineage>
</organism>
<keyword evidence="3" id="KW-1185">Reference proteome</keyword>
<protein>
    <submittedName>
        <fullName evidence="2">Uncharacterized protein</fullName>
    </submittedName>
</protein>
<proteinExistence type="predicted"/>
<dbReference type="GeneID" id="70289588"/>
<evidence type="ECO:0000313" key="3">
    <source>
        <dbReference type="Proteomes" id="UP000887229"/>
    </source>
</evidence>
<feature type="compositionally biased region" description="Acidic residues" evidence="1">
    <location>
        <begin position="264"/>
        <end position="277"/>
    </location>
</feature>
<name>A0A9P7ZH45_9HYPO</name>
<dbReference type="AlphaFoldDB" id="A0A9P7ZH45"/>
<dbReference type="EMBL" id="MU251267">
    <property type="protein sequence ID" value="KAG9251601.1"/>
    <property type="molecule type" value="Genomic_DNA"/>
</dbReference>
<feature type="region of interest" description="Disordered" evidence="1">
    <location>
        <begin position="252"/>
        <end position="279"/>
    </location>
</feature>
<sequence length="303" mass="31457">MDSAFAAMTGPQGPAVTFAPLLNNVVHLAAADLDACNTAADHVLDCADSLGGLTNVLNAPEEDLIACVCCSSGTLLADGYSSCYDYLTGAPGYEATDYEPYGVFYTVCNAQSSCGASSLTADTTEEDASMVTRPGYDEGPVTATAIIDVTTIASEDYLPTTTEPSECWDMISTFDSCEAETAGFATMPYAVQASCYCCGGSGQWTDEIDSSASVCAKWASTGEPYTVYPVATRFATFCEDYDDVCESKETGTATVTDAEKDNEPTETDAQDAEETTDNPDAAASVRVGYGAAAVAALALGMVI</sequence>
<dbReference type="RefSeq" id="XP_046115525.1">
    <property type="nucleotide sequence ID" value="XM_046258685.1"/>
</dbReference>
<accession>A0A9P7ZH45</accession>
<gene>
    <name evidence="2" type="ORF">F5Z01DRAFT_271896</name>
</gene>
<comment type="caution">
    <text evidence="2">The sequence shown here is derived from an EMBL/GenBank/DDBJ whole genome shotgun (WGS) entry which is preliminary data.</text>
</comment>
<reference evidence="2" key="1">
    <citation type="journal article" date="2021" name="IMA Fungus">
        <title>Genomic characterization of three marine fungi, including Emericellopsis atlantica sp. nov. with signatures of a generalist lifestyle and marine biomass degradation.</title>
        <authorList>
            <person name="Hagestad O.C."/>
            <person name="Hou L."/>
            <person name="Andersen J.H."/>
            <person name="Hansen E.H."/>
            <person name="Altermark B."/>
            <person name="Li C."/>
            <person name="Kuhnert E."/>
            <person name="Cox R.J."/>
            <person name="Crous P.W."/>
            <person name="Spatafora J.W."/>
            <person name="Lail K."/>
            <person name="Amirebrahimi M."/>
            <person name="Lipzen A."/>
            <person name="Pangilinan J."/>
            <person name="Andreopoulos W."/>
            <person name="Hayes R.D."/>
            <person name="Ng V."/>
            <person name="Grigoriev I.V."/>
            <person name="Jackson S.A."/>
            <person name="Sutton T.D.S."/>
            <person name="Dobson A.D.W."/>
            <person name="Rama T."/>
        </authorList>
    </citation>
    <scope>NUCLEOTIDE SEQUENCE</scope>
    <source>
        <strain evidence="2">TS7</strain>
    </source>
</reference>
<dbReference type="OrthoDB" id="4153189at2759"/>